<dbReference type="EMBL" id="GG697436">
    <property type="protein sequence ID" value="EFQ36535.1"/>
    <property type="molecule type" value="Genomic_DNA"/>
</dbReference>
<sequence length="215" mass="24303">MALPLTPEPLDFSKKVNRRLCCRQVRRRCDELMRTDDPEGLAKHVDYVKPVHKMLKYYGWRDKGKAGEEAWIPTWNSRGQFKAWISTNSKNLLISIHLAEHFSVIRLSIRFPGLRQSLLSSCCPLLSSTSFPLSPENHDGDNEGQIESRVQSFELCFHADFAGTPDPISLHLYSSSSSPVLSTSSIISNASSVVLYRYKPAPLLKTPPPPFYELP</sequence>
<gene>
    <name evidence="1" type="ORF">GLRG_11670</name>
</gene>
<dbReference type="GeneID" id="24417034"/>
<dbReference type="RefSeq" id="XP_008100555.1">
    <property type="nucleotide sequence ID" value="XM_008102364.1"/>
</dbReference>
<reference evidence="2" key="1">
    <citation type="journal article" date="2012" name="Nat. Genet.">
        <title>Lifestyle transitions in plant pathogenic Colletotrichum fungi deciphered by genome and transcriptome analyses.</title>
        <authorList>
            <person name="O'Connell R.J."/>
            <person name="Thon M.R."/>
            <person name="Hacquard S."/>
            <person name="Amyotte S.G."/>
            <person name="Kleemann J."/>
            <person name="Torres M.F."/>
            <person name="Damm U."/>
            <person name="Buiate E.A."/>
            <person name="Epstein L."/>
            <person name="Alkan N."/>
            <person name="Altmueller J."/>
            <person name="Alvarado-Balderrama L."/>
            <person name="Bauser C.A."/>
            <person name="Becker C."/>
            <person name="Birren B.W."/>
            <person name="Chen Z."/>
            <person name="Choi J."/>
            <person name="Crouch J.A."/>
            <person name="Duvick J.P."/>
            <person name="Farman M.A."/>
            <person name="Gan P."/>
            <person name="Heiman D."/>
            <person name="Henrissat B."/>
            <person name="Howard R.J."/>
            <person name="Kabbage M."/>
            <person name="Koch C."/>
            <person name="Kracher B."/>
            <person name="Kubo Y."/>
            <person name="Law A.D."/>
            <person name="Lebrun M.-H."/>
            <person name="Lee Y.-H."/>
            <person name="Miyara I."/>
            <person name="Moore N."/>
            <person name="Neumann U."/>
            <person name="Nordstroem K."/>
            <person name="Panaccione D.G."/>
            <person name="Panstruga R."/>
            <person name="Place M."/>
            <person name="Proctor R.H."/>
            <person name="Prusky D."/>
            <person name="Rech G."/>
            <person name="Reinhardt R."/>
            <person name="Rollins J.A."/>
            <person name="Rounsley S."/>
            <person name="Schardl C.L."/>
            <person name="Schwartz D.C."/>
            <person name="Shenoy N."/>
            <person name="Shirasu K."/>
            <person name="Sikhakolli U.R."/>
            <person name="Stueber K."/>
            <person name="Sukno S.A."/>
            <person name="Sweigard J.A."/>
            <person name="Takano Y."/>
            <person name="Takahara H."/>
            <person name="Trail F."/>
            <person name="van der Does H.C."/>
            <person name="Voll L.M."/>
            <person name="Will I."/>
            <person name="Young S."/>
            <person name="Zeng Q."/>
            <person name="Zhang J."/>
            <person name="Zhou S."/>
            <person name="Dickman M.B."/>
            <person name="Schulze-Lefert P."/>
            <person name="Ver Loren van Themaat E."/>
            <person name="Ma L.-J."/>
            <person name="Vaillancourt L.J."/>
        </authorList>
    </citation>
    <scope>NUCLEOTIDE SEQUENCE [LARGE SCALE GENOMIC DNA]</scope>
    <source>
        <strain evidence="2">M1.001 / M2 / FGSC 10212</strain>
    </source>
</reference>
<evidence type="ECO:0000313" key="2">
    <source>
        <dbReference type="Proteomes" id="UP000008782"/>
    </source>
</evidence>
<proteinExistence type="predicted"/>
<dbReference type="Proteomes" id="UP000008782">
    <property type="component" value="Unassembled WGS sequence"/>
</dbReference>
<name>E3R097_COLGM</name>
<keyword evidence="2" id="KW-1185">Reference proteome</keyword>
<evidence type="ECO:0000313" key="1">
    <source>
        <dbReference type="EMBL" id="EFQ36535.1"/>
    </source>
</evidence>
<organism evidence="2">
    <name type="scientific">Colletotrichum graminicola (strain M1.001 / M2 / FGSC 10212)</name>
    <name type="common">Maize anthracnose fungus</name>
    <name type="synonym">Glomerella graminicola</name>
    <dbReference type="NCBI Taxonomy" id="645133"/>
    <lineage>
        <taxon>Eukaryota</taxon>
        <taxon>Fungi</taxon>
        <taxon>Dikarya</taxon>
        <taxon>Ascomycota</taxon>
        <taxon>Pezizomycotina</taxon>
        <taxon>Sordariomycetes</taxon>
        <taxon>Hypocreomycetidae</taxon>
        <taxon>Glomerellales</taxon>
        <taxon>Glomerellaceae</taxon>
        <taxon>Colletotrichum</taxon>
        <taxon>Colletotrichum graminicola species complex</taxon>
    </lineage>
</organism>
<dbReference type="HOGENOM" id="CLU_1283171_0_0_1"/>
<accession>E3R097</accession>
<dbReference type="VEuPathDB" id="FungiDB:GLRG_11670"/>
<dbReference type="AlphaFoldDB" id="E3R097"/>
<protein>
    <submittedName>
        <fullName evidence="1">Uncharacterized protein</fullName>
    </submittedName>
</protein>